<sequence>MKKKESMSKPMFVFRDGMLADSSYVEWLSDVKNRFRQSQVKASIRVNTEMLELYWGIGRDLVALRAEERWGAGVVKQFALDMRHSFPNETGFSFTNVKYMKQWYLFYFERNKKGQRAVGQLEMPKAFGKIPWGQHIDIVSRCRSIDEALFYVKGVVDNGWSRPTLNAYIDANLFQTKGTAVTNFKKTLTSSQEKLAKEILKDPYHFEFLKMKEKYDEGDLEDALIANVTQFLLELGKGFSYVGRQMEFRMPGGQAFFPDLIFYFIPQHRYVIIDLKVVKYTPEFAGKLNFYVTAADELLRGEGDNPSVGLIICKSTDKTVVEWSLKDINKPLGVATYKLREVVDRTMAEMKKKQRKK</sequence>
<keyword evidence="4" id="KW-1185">Reference proteome</keyword>
<evidence type="ECO:0000313" key="3">
    <source>
        <dbReference type="EMBL" id="ACX74936.1"/>
    </source>
</evidence>
<dbReference type="InterPro" id="IPR011856">
    <property type="entry name" value="tRNA_endonuc-like_dom_sf"/>
</dbReference>
<dbReference type="Pfam" id="PF17761">
    <property type="entry name" value="DUF1016_N"/>
    <property type="match status" value="1"/>
</dbReference>
<dbReference type="EMBL" id="CP001792">
    <property type="protein sequence ID" value="ACX74936.1"/>
    <property type="molecule type" value="Genomic_DNA"/>
</dbReference>
<dbReference type="InterPro" id="IPR041527">
    <property type="entry name" value="YhcG_N"/>
</dbReference>
<protein>
    <recommendedName>
        <fullName evidence="5">DUF1016 domain-containing protein</fullName>
    </recommendedName>
</protein>
<dbReference type="Pfam" id="PF06250">
    <property type="entry name" value="YhcG_C"/>
    <property type="match status" value="1"/>
</dbReference>
<dbReference type="InterPro" id="IPR053148">
    <property type="entry name" value="PD-DEXK-like_domain"/>
</dbReference>
<evidence type="ECO:0008006" key="5">
    <source>
        <dbReference type="Google" id="ProtNLM"/>
    </source>
</evidence>
<reference evidence="3" key="1">
    <citation type="submission" date="2009-10" db="EMBL/GenBank/DDBJ databases">
        <title>Complete sequence of Fibrobacter succinogenes subsp. succinogenes S85.</title>
        <authorList>
            <consortium name="US DOE Joint Genome Institute"/>
            <person name="Lucas S."/>
            <person name="Copeland A."/>
            <person name="Lapidus A."/>
            <person name="Glavina del Rio T."/>
            <person name="Tice H."/>
            <person name="Bruce D."/>
            <person name="Goodwin L."/>
            <person name="Pitluck S."/>
            <person name="Chertkov O."/>
            <person name="Detter J.C."/>
            <person name="Han C."/>
            <person name="Tapia R."/>
            <person name="Larimer F."/>
            <person name="Land M."/>
            <person name="Hauser L."/>
            <person name="Kyrpides N."/>
            <person name="Mikhailova N."/>
            <person name="Weimer P.J."/>
            <person name="Stevenson D.M."/>
            <person name="Boyum J."/>
            <person name="Brumm P.I."/>
            <person name="Mead D."/>
        </authorList>
    </citation>
    <scope>NUCLEOTIDE SEQUENCE [LARGE SCALE GENOMIC DNA]</scope>
    <source>
        <strain evidence="3">S85</strain>
    </source>
</reference>
<name>A0ABM5LH77_FIBSS</name>
<proteinExistence type="predicted"/>
<dbReference type="PANTHER" id="PTHR30547:SF0">
    <property type="entry name" value="BLR8175 PROTEIN"/>
    <property type="match status" value="1"/>
</dbReference>
<dbReference type="Gene3D" id="3.40.1350.10">
    <property type="match status" value="1"/>
</dbReference>
<dbReference type="InterPro" id="IPR009362">
    <property type="entry name" value="YhcG_C"/>
</dbReference>
<gene>
    <name evidence="3" type="ordered locus">Fisuc_1337</name>
</gene>
<dbReference type="Proteomes" id="UP000001497">
    <property type="component" value="Chromosome"/>
</dbReference>
<organism evidence="3 4">
    <name type="scientific">Fibrobacter succinogenes (strain ATCC 19169 / S85)</name>
    <dbReference type="NCBI Taxonomy" id="59374"/>
    <lineage>
        <taxon>Bacteria</taxon>
        <taxon>Pseudomonadati</taxon>
        <taxon>Fibrobacterota</taxon>
        <taxon>Fibrobacteria</taxon>
        <taxon>Fibrobacterales</taxon>
        <taxon>Fibrobacteraceae</taxon>
        <taxon>Fibrobacter</taxon>
    </lineage>
</organism>
<feature type="domain" description="YhcG N-terminal" evidence="2">
    <location>
        <begin position="30"/>
        <end position="175"/>
    </location>
</feature>
<feature type="domain" description="YhcG PDDEXK nuclease" evidence="1">
    <location>
        <begin position="197"/>
        <end position="351"/>
    </location>
</feature>
<evidence type="ECO:0000313" key="4">
    <source>
        <dbReference type="Proteomes" id="UP000001497"/>
    </source>
</evidence>
<evidence type="ECO:0000259" key="1">
    <source>
        <dbReference type="Pfam" id="PF06250"/>
    </source>
</evidence>
<evidence type="ECO:0000259" key="2">
    <source>
        <dbReference type="Pfam" id="PF17761"/>
    </source>
</evidence>
<dbReference type="RefSeq" id="WP_015731992.1">
    <property type="nucleotide sequence ID" value="NC_013410.1"/>
</dbReference>
<accession>A0ABM5LH77</accession>
<dbReference type="PANTHER" id="PTHR30547">
    <property type="entry name" value="UNCHARACTERIZED PROTEIN YHCG-RELATED"/>
    <property type="match status" value="1"/>
</dbReference>